<evidence type="ECO:0000256" key="3">
    <source>
        <dbReference type="ARBA" id="ARBA00022801"/>
    </source>
</evidence>
<dbReference type="SUPFAM" id="SSF52058">
    <property type="entry name" value="L domain-like"/>
    <property type="match status" value="1"/>
</dbReference>
<dbReference type="Gene3D" id="3.90.190.10">
    <property type="entry name" value="Protein tyrosine phosphatase superfamily"/>
    <property type="match status" value="1"/>
</dbReference>
<organism evidence="8 9">
    <name type="scientific">Naegleria fowleri</name>
    <name type="common">Brain eating amoeba</name>
    <dbReference type="NCBI Taxonomy" id="5763"/>
    <lineage>
        <taxon>Eukaryota</taxon>
        <taxon>Discoba</taxon>
        <taxon>Heterolobosea</taxon>
        <taxon>Tetramitia</taxon>
        <taxon>Eutetramitia</taxon>
        <taxon>Vahlkampfiidae</taxon>
        <taxon>Naegleria</taxon>
    </lineage>
</organism>
<dbReference type="SMART" id="SM00195">
    <property type="entry name" value="DSPc"/>
    <property type="match status" value="1"/>
</dbReference>
<dbReference type="InterPro" id="IPR029021">
    <property type="entry name" value="Prot-tyrosine_phosphatase-like"/>
</dbReference>
<evidence type="ECO:0000313" key="9">
    <source>
        <dbReference type="Proteomes" id="UP000444721"/>
    </source>
</evidence>
<dbReference type="InterPro" id="IPR032675">
    <property type="entry name" value="LRR_dom_sf"/>
</dbReference>
<dbReference type="GO" id="GO:0017017">
    <property type="term" value="F:MAP kinase tyrosine/serine/threonine phosphatase activity"/>
    <property type="evidence" value="ECO:0007669"/>
    <property type="project" value="TreeGrafter"/>
</dbReference>
<dbReference type="Proteomes" id="UP000444721">
    <property type="component" value="Unassembled WGS sequence"/>
</dbReference>
<dbReference type="GO" id="GO:0008330">
    <property type="term" value="F:protein tyrosine/threonine phosphatase activity"/>
    <property type="evidence" value="ECO:0007669"/>
    <property type="project" value="TreeGrafter"/>
</dbReference>
<dbReference type="InterPro" id="IPR001611">
    <property type="entry name" value="Leu-rich_rpt"/>
</dbReference>
<dbReference type="CDD" id="cd14498">
    <property type="entry name" value="DSP"/>
    <property type="match status" value="1"/>
</dbReference>
<dbReference type="EC" id="3.1.3.48" evidence="2"/>
<protein>
    <recommendedName>
        <fullName evidence="2">protein-tyrosine-phosphatase</fullName>
        <ecNumber evidence="2">3.1.3.48</ecNumber>
    </recommendedName>
</protein>
<evidence type="ECO:0000256" key="1">
    <source>
        <dbReference type="ARBA" id="ARBA00008601"/>
    </source>
</evidence>
<keyword evidence="4" id="KW-0904">Protein phosphatase</keyword>
<feature type="compositionally biased region" description="Basic residues" evidence="5">
    <location>
        <begin position="71"/>
        <end position="86"/>
    </location>
</feature>
<evidence type="ECO:0000256" key="4">
    <source>
        <dbReference type="ARBA" id="ARBA00022912"/>
    </source>
</evidence>
<sequence>MKKRRASLDIHNLSISHHRVLPSSSSPSSNNSAHPNMNSSQPPLNEEDEEDYSPTITTTTTTTTSSNNSSKNRKTMMKNTKSKRKKEMVLNICPPSSLGHDSLGDDDMDENGNFNVSQPRSALLPPSIDYFAEDEAPCLSLPDDAENIIKRDKALTLSDIEEIEKQYQDKSVGELNVLLCETIKEVPFSENFFNSTLSKCLRTLNLSGGHLETVDLIFYFKSLPFLREISFSNNTITELVHSDYLNDSRRVKELEKILPKSLIEIDLSWNYISQFPSLDLVTLLQKKGIKFDIRFNCISELPKEFLYEADEALSDSEYSKPKSKTTCKFVALNHNTLFDLRNTIPSKILDNLYVGSMQSAKNVHLLCNVLNVKYVLNVSSFIMESEPGFRGKKYEEFFDKVLSLDVLDDSHQDIIAILDDCFKFIDEARKEKQVPALVHCQAGQSRSVSIVIAYVMRELKFNFQQAFDHVKECHTFSQPNVNFQMQLACFCPKQQGEK</sequence>
<evidence type="ECO:0000259" key="6">
    <source>
        <dbReference type="PROSITE" id="PS50054"/>
    </source>
</evidence>
<dbReference type="VEuPathDB" id="AmoebaDB:NfTy_023910"/>
<dbReference type="InterPro" id="IPR000340">
    <property type="entry name" value="Dual-sp_phosphatase_cat-dom"/>
</dbReference>
<keyword evidence="3" id="KW-0378">Hydrolase</keyword>
<evidence type="ECO:0000313" key="8">
    <source>
        <dbReference type="EMBL" id="KAF0981290.1"/>
    </source>
</evidence>
<gene>
    <name evidence="8" type="ORF">FDP41_012550</name>
</gene>
<proteinExistence type="inferred from homology"/>
<feature type="compositionally biased region" description="Low complexity" evidence="5">
    <location>
        <begin position="21"/>
        <end position="40"/>
    </location>
</feature>
<feature type="domain" description="Tyrosine specific protein phosphatases" evidence="7">
    <location>
        <begin position="422"/>
        <end position="472"/>
    </location>
</feature>
<evidence type="ECO:0000259" key="7">
    <source>
        <dbReference type="PROSITE" id="PS50056"/>
    </source>
</evidence>
<dbReference type="GeneID" id="68119765"/>
<dbReference type="OrthoDB" id="10252009at2759"/>
<dbReference type="VEuPathDB" id="AmoebaDB:FDP41_012550"/>
<name>A0A6A5C633_NAEFO</name>
<evidence type="ECO:0000256" key="5">
    <source>
        <dbReference type="SAM" id="MobiDB-lite"/>
    </source>
</evidence>
<dbReference type="PROSITE" id="PS51450">
    <property type="entry name" value="LRR"/>
    <property type="match status" value="1"/>
</dbReference>
<dbReference type="GO" id="GO:0005737">
    <property type="term" value="C:cytoplasm"/>
    <property type="evidence" value="ECO:0007669"/>
    <property type="project" value="TreeGrafter"/>
</dbReference>
<dbReference type="VEuPathDB" id="AmoebaDB:NF0069070"/>
<dbReference type="RefSeq" id="XP_044566003.1">
    <property type="nucleotide sequence ID" value="XM_044703082.1"/>
</dbReference>
<dbReference type="PANTHER" id="PTHR10159">
    <property type="entry name" value="DUAL SPECIFICITY PROTEIN PHOSPHATASE"/>
    <property type="match status" value="1"/>
</dbReference>
<accession>A0A6A5C633</accession>
<dbReference type="PANTHER" id="PTHR10159:SF519">
    <property type="entry name" value="DUAL SPECIFICITY PROTEIN PHOSPHATASE MPK3"/>
    <property type="match status" value="1"/>
</dbReference>
<dbReference type="Gene3D" id="3.80.10.10">
    <property type="entry name" value="Ribonuclease Inhibitor"/>
    <property type="match status" value="1"/>
</dbReference>
<feature type="region of interest" description="Disordered" evidence="5">
    <location>
        <begin position="1"/>
        <end position="86"/>
    </location>
</feature>
<evidence type="ECO:0000256" key="2">
    <source>
        <dbReference type="ARBA" id="ARBA00013064"/>
    </source>
</evidence>
<dbReference type="InterPro" id="IPR020422">
    <property type="entry name" value="TYR_PHOSPHATASE_DUAL_dom"/>
</dbReference>
<dbReference type="SUPFAM" id="SSF52799">
    <property type="entry name" value="(Phosphotyrosine protein) phosphatases II"/>
    <property type="match status" value="1"/>
</dbReference>
<dbReference type="GO" id="GO:0043409">
    <property type="term" value="P:negative regulation of MAPK cascade"/>
    <property type="evidence" value="ECO:0007669"/>
    <property type="project" value="TreeGrafter"/>
</dbReference>
<dbReference type="AlphaFoldDB" id="A0A6A5C633"/>
<dbReference type="EMBL" id="VFQX01000015">
    <property type="protein sequence ID" value="KAF0981290.1"/>
    <property type="molecule type" value="Genomic_DNA"/>
</dbReference>
<dbReference type="PROSITE" id="PS50056">
    <property type="entry name" value="TYR_PHOSPHATASE_2"/>
    <property type="match status" value="1"/>
</dbReference>
<comment type="similarity">
    <text evidence="1">Belongs to the protein-tyrosine phosphatase family. Non-receptor class dual specificity subfamily.</text>
</comment>
<dbReference type="InterPro" id="IPR000387">
    <property type="entry name" value="Tyr_Pase_dom"/>
</dbReference>
<feature type="compositionally biased region" description="Low complexity" evidence="5">
    <location>
        <begin position="57"/>
        <end position="70"/>
    </location>
</feature>
<dbReference type="Pfam" id="PF00782">
    <property type="entry name" value="DSPc"/>
    <property type="match status" value="1"/>
</dbReference>
<comment type="caution">
    <text evidence="8">The sequence shown here is derived from an EMBL/GenBank/DDBJ whole genome shotgun (WGS) entry which is preliminary data.</text>
</comment>
<dbReference type="GO" id="GO:0033550">
    <property type="term" value="F:MAP kinase tyrosine phosphatase activity"/>
    <property type="evidence" value="ECO:0007669"/>
    <property type="project" value="TreeGrafter"/>
</dbReference>
<feature type="domain" description="Tyrosine-protein phosphatase" evidence="6">
    <location>
        <begin position="344"/>
        <end position="496"/>
    </location>
</feature>
<keyword evidence="9" id="KW-1185">Reference proteome</keyword>
<dbReference type="PROSITE" id="PS50054">
    <property type="entry name" value="TYR_PHOSPHATASE_DUAL"/>
    <property type="match status" value="1"/>
</dbReference>
<reference evidence="8 9" key="1">
    <citation type="journal article" date="2019" name="Sci. Rep.">
        <title>Nanopore sequencing improves the draft genome of the human pathogenic amoeba Naegleria fowleri.</title>
        <authorList>
            <person name="Liechti N."/>
            <person name="Schurch N."/>
            <person name="Bruggmann R."/>
            <person name="Wittwer M."/>
        </authorList>
    </citation>
    <scope>NUCLEOTIDE SEQUENCE [LARGE SCALE GENOMIC DNA]</scope>
    <source>
        <strain evidence="8 9">ATCC 30894</strain>
    </source>
</reference>